<reference evidence="2 3" key="1">
    <citation type="submission" date="2019-05" db="EMBL/GenBank/DDBJ databases">
        <title>Another draft genome of Portunus trituberculatus and its Hox gene families provides insights of decapod evolution.</title>
        <authorList>
            <person name="Jeong J.-H."/>
            <person name="Song I."/>
            <person name="Kim S."/>
            <person name="Choi T."/>
            <person name="Kim D."/>
            <person name="Ryu S."/>
            <person name="Kim W."/>
        </authorList>
    </citation>
    <scope>NUCLEOTIDE SEQUENCE [LARGE SCALE GENOMIC DNA]</scope>
    <source>
        <tissue evidence="2">Muscle</tissue>
    </source>
</reference>
<dbReference type="AlphaFoldDB" id="A0A5B7G337"/>
<dbReference type="EMBL" id="VSRR010010556">
    <property type="protein sequence ID" value="MPC51989.1"/>
    <property type="molecule type" value="Genomic_DNA"/>
</dbReference>
<evidence type="ECO:0000313" key="3">
    <source>
        <dbReference type="Proteomes" id="UP000324222"/>
    </source>
</evidence>
<sequence length="128" mass="14005">MTVLPPLSFLPFNPLLILSLLYLSLPSISSFTVPFISPFRLSSCVSQPASSSSFTLPHSYPTLPPSACFTLSLLLIYLTLYQSTYSLLHHTISTSLLHLATCPPPPPASFCHSALNSFSTGTYFLPFY</sequence>
<feature type="signal peptide" evidence="1">
    <location>
        <begin position="1"/>
        <end position="30"/>
    </location>
</feature>
<proteinExistence type="predicted"/>
<evidence type="ECO:0000256" key="1">
    <source>
        <dbReference type="SAM" id="SignalP"/>
    </source>
</evidence>
<accession>A0A5B7G337</accession>
<comment type="caution">
    <text evidence="2">The sequence shown here is derived from an EMBL/GenBank/DDBJ whole genome shotgun (WGS) entry which is preliminary data.</text>
</comment>
<keyword evidence="1" id="KW-0732">Signal</keyword>
<evidence type="ECO:0000313" key="2">
    <source>
        <dbReference type="EMBL" id="MPC51989.1"/>
    </source>
</evidence>
<keyword evidence="3" id="KW-1185">Reference proteome</keyword>
<feature type="chain" id="PRO_5023075162" evidence="1">
    <location>
        <begin position="31"/>
        <end position="128"/>
    </location>
</feature>
<name>A0A5B7G337_PORTR</name>
<organism evidence="2 3">
    <name type="scientific">Portunus trituberculatus</name>
    <name type="common">Swimming crab</name>
    <name type="synonym">Neptunus trituberculatus</name>
    <dbReference type="NCBI Taxonomy" id="210409"/>
    <lineage>
        <taxon>Eukaryota</taxon>
        <taxon>Metazoa</taxon>
        <taxon>Ecdysozoa</taxon>
        <taxon>Arthropoda</taxon>
        <taxon>Crustacea</taxon>
        <taxon>Multicrustacea</taxon>
        <taxon>Malacostraca</taxon>
        <taxon>Eumalacostraca</taxon>
        <taxon>Eucarida</taxon>
        <taxon>Decapoda</taxon>
        <taxon>Pleocyemata</taxon>
        <taxon>Brachyura</taxon>
        <taxon>Eubrachyura</taxon>
        <taxon>Portunoidea</taxon>
        <taxon>Portunidae</taxon>
        <taxon>Portuninae</taxon>
        <taxon>Portunus</taxon>
    </lineage>
</organism>
<gene>
    <name evidence="2" type="ORF">E2C01_045847</name>
</gene>
<dbReference type="Proteomes" id="UP000324222">
    <property type="component" value="Unassembled WGS sequence"/>
</dbReference>
<protein>
    <submittedName>
        <fullName evidence="2">Uncharacterized protein</fullName>
    </submittedName>
</protein>